<evidence type="ECO:0000313" key="1">
    <source>
        <dbReference type="EMBL" id="SFC87637.1"/>
    </source>
</evidence>
<dbReference type="EMBL" id="FOLQ01000002">
    <property type="protein sequence ID" value="SFC87637.1"/>
    <property type="molecule type" value="Genomic_DNA"/>
</dbReference>
<organism evidence="1 2">
    <name type="scientific">Spirosoma endophyticum</name>
    <dbReference type="NCBI Taxonomy" id="662367"/>
    <lineage>
        <taxon>Bacteria</taxon>
        <taxon>Pseudomonadati</taxon>
        <taxon>Bacteroidota</taxon>
        <taxon>Cytophagia</taxon>
        <taxon>Cytophagales</taxon>
        <taxon>Cytophagaceae</taxon>
        <taxon>Spirosoma</taxon>
    </lineage>
</organism>
<sequence>MVVRLVLLVVPANQIATSKPWNAGVFSTNVHKTTQVVRYTVFGQVPSRNPVCFSANPETAA</sequence>
<dbReference type="AlphaFoldDB" id="A0A1I1MQ86"/>
<dbReference type="Proteomes" id="UP000198598">
    <property type="component" value="Unassembled WGS sequence"/>
</dbReference>
<reference evidence="1 2" key="1">
    <citation type="submission" date="2016-10" db="EMBL/GenBank/DDBJ databases">
        <authorList>
            <person name="de Groot N.N."/>
        </authorList>
    </citation>
    <scope>NUCLEOTIDE SEQUENCE [LARGE SCALE GENOMIC DNA]</scope>
    <source>
        <strain evidence="1 2">DSM 26130</strain>
    </source>
</reference>
<evidence type="ECO:0000313" key="2">
    <source>
        <dbReference type="Proteomes" id="UP000198598"/>
    </source>
</evidence>
<keyword evidence="2" id="KW-1185">Reference proteome</keyword>
<gene>
    <name evidence="1" type="ORF">SAMN05216167_102671</name>
</gene>
<proteinExistence type="predicted"/>
<dbReference type="STRING" id="662367.SAMN05216167_102671"/>
<name>A0A1I1MQ86_9BACT</name>
<accession>A0A1I1MQ86</accession>
<protein>
    <submittedName>
        <fullName evidence="1">Uncharacterized protein</fullName>
    </submittedName>
</protein>